<organism evidence="2 3">
    <name type="scientific">Potamilus streckersoni</name>
    <dbReference type="NCBI Taxonomy" id="2493646"/>
    <lineage>
        <taxon>Eukaryota</taxon>
        <taxon>Metazoa</taxon>
        <taxon>Spiralia</taxon>
        <taxon>Lophotrochozoa</taxon>
        <taxon>Mollusca</taxon>
        <taxon>Bivalvia</taxon>
        <taxon>Autobranchia</taxon>
        <taxon>Heteroconchia</taxon>
        <taxon>Palaeoheterodonta</taxon>
        <taxon>Unionida</taxon>
        <taxon>Unionoidea</taxon>
        <taxon>Unionidae</taxon>
        <taxon>Ambleminae</taxon>
        <taxon>Lampsilini</taxon>
        <taxon>Potamilus</taxon>
    </lineage>
</organism>
<dbReference type="AlphaFoldDB" id="A0AAE0SQP3"/>
<evidence type="ECO:0000313" key="2">
    <source>
        <dbReference type="EMBL" id="KAK3596178.1"/>
    </source>
</evidence>
<dbReference type="SUPFAM" id="SSF57414">
    <property type="entry name" value="Hairpin loop containing domain-like"/>
    <property type="match status" value="1"/>
</dbReference>
<reference evidence="2" key="2">
    <citation type="journal article" date="2021" name="Genome Biol. Evol.">
        <title>Developing a high-quality reference genome for a parasitic bivalve with doubly uniparental inheritance (Bivalvia: Unionida).</title>
        <authorList>
            <person name="Smith C.H."/>
        </authorList>
    </citation>
    <scope>NUCLEOTIDE SEQUENCE</scope>
    <source>
        <strain evidence="2">CHS0354</strain>
        <tissue evidence="2">Mantle</tissue>
    </source>
</reference>
<evidence type="ECO:0000259" key="1">
    <source>
        <dbReference type="Pfam" id="PF00024"/>
    </source>
</evidence>
<proteinExistence type="predicted"/>
<sequence>MNTKLCISFSRGFPVVEKGYYWFLDTDHLDYLDTSVVTWNKTASTVIICLTDCAYGSSCKSVFYHPQRHLCMASSSYKRALPYNEKTTTGWTYYSLFICINY</sequence>
<comment type="caution">
    <text evidence="2">The sequence shown here is derived from an EMBL/GenBank/DDBJ whole genome shotgun (WGS) entry which is preliminary data.</text>
</comment>
<protein>
    <recommendedName>
        <fullName evidence="1">Apple domain-containing protein</fullName>
    </recommendedName>
</protein>
<dbReference type="InterPro" id="IPR003609">
    <property type="entry name" value="Pan_app"/>
</dbReference>
<accession>A0AAE0SQP3</accession>
<reference evidence="2" key="1">
    <citation type="journal article" date="2021" name="Genome Biol. Evol.">
        <title>A High-Quality Reference Genome for a Parasitic Bivalve with Doubly Uniparental Inheritance (Bivalvia: Unionida).</title>
        <authorList>
            <person name="Smith C.H."/>
        </authorList>
    </citation>
    <scope>NUCLEOTIDE SEQUENCE</scope>
    <source>
        <strain evidence="2">CHS0354</strain>
    </source>
</reference>
<reference evidence="2" key="3">
    <citation type="submission" date="2023-05" db="EMBL/GenBank/DDBJ databases">
        <authorList>
            <person name="Smith C.H."/>
        </authorList>
    </citation>
    <scope>NUCLEOTIDE SEQUENCE</scope>
    <source>
        <strain evidence="2">CHS0354</strain>
        <tissue evidence="2">Mantle</tissue>
    </source>
</reference>
<feature type="domain" description="Apple" evidence="1">
    <location>
        <begin position="34"/>
        <end position="99"/>
    </location>
</feature>
<dbReference type="Pfam" id="PF00024">
    <property type="entry name" value="PAN_1"/>
    <property type="match status" value="1"/>
</dbReference>
<gene>
    <name evidence="2" type="ORF">CHS0354_010713</name>
</gene>
<dbReference type="Proteomes" id="UP001195483">
    <property type="component" value="Unassembled WGS sequence"/>
</dbReference>
<evidence type="ECO:0000313" key="3">
    <source>
        <dbReference type="Proteomes" id="UP001195483"/>
    </source>
</evidence>
<keyword evidence="3" id="KW-1185">Reference proteome</keyword>
<name>A0AAE0SQP3_9BIVA</name>
<dbReference type="EMBL" id="JAEAOA010000673">
    <property type="protein sequence ID" value="KAK3596178.1"/>
    <property type="molecule type" value="Genomic_DNA"/>
</dbReference>